<gene>
    <name evidence="2" type="ORF">C725_0267</name>
</gene>
<evidence type="ECO:0000313" key="2">
    <source>
        <dbReference type="EMBL" id="EMD84337.1"/>
    </source>
</evidence>
<organism evidence="2 3">
    <name type="scientific">Pacificimonas flava</name>
    <dbReference type="NCBI Taxonomy" id="1234595"/>
    <lineage>
        <taxon>Bacteria</taxon>
        <taxon>Pseudomonadati</taxon>
        <taxon>Pseudomonadota</taxon>
        <taxon>Alphaproteobacteria</taxon>
        <taxon>Sphingomonadales</taxon>
        <taxon>Sphingosinicellaceae</taxon>
        <taxon>Pacificimonas</taxon>
    </lineage>
</organism>
<feature type="domain" description="Glycosyl transferase family 25" evidence="1">
    <location>
        <begin position="4"/>
        <end position="175"/>
    </location>
</feature>
<evidence type="ECO:0000259" key="1">
    <source>
        <dbReference type="Pfam" id="PF01755"/>
    </source>
</evidence>
<sequence length="239" mass="28085">MKLKVIVLSLDSAVDRRREFAAGVPKDALPWSFFDAHRSLDPRLHYDPASAIHHKGRELKPGEIGCYSSHYAIWAQLMDDDCDAYIILEDDVVADWRFLAALADEPLADQNIHYLRLYYKKPSRFLERRNHFVRRSTRLIELLDLAFGTQGYLIDKVAARRFLEGFREVVRPIDDQLDRHWEHGVPNFSVFPFPLIERTVPSEIGDNRFEKERRPSGQIWKERMKKRVGVAKRRRAQFP</sequence>
<dbReference type="CDD" id="cd06532">
    <property type="entry name" value="Glyco_transf_25"/>
    <property type="match status" value="1"/>
</dbReference>
<dbReference type="AlphaFoldDB" id="M2U8S4"/>
<accession>M2U8S4</accession>
<proteinExistence type="predicted"/>
<evidence type="ECO:0000313" key="3">
    <source>
        <dbReference type="Proteomes" id="UP000011717"/>
    </source>
</evidence>
<dbReference type="EMBL" id="AMRV01000001">
    <property type="protein sequence ID" value="EMD84337.1"/>
    <property type="molecule type" value="Genomic_DNA"/>
</dbReference>
<dbReference type="OrthoDB" id="259382at2"/>
<dbReference type="Proteomes" id="UP000011717">
    <property type="component" value="Unassembled WGS sequence"/>
</dbReference>
<comment type="caution">
    <text evidence="2">The sequence shown here is derived from an EMBL/GenBank/DDBJ whole genome shotgun (WGS) entry which is preliminary data.</text>
</comment>
<name>M2U8S4_9SPHN</name>
<dbReference type="RefSeq" id="WP_008599664.1">
    <property type="nucleotide sequence ID" value="NZ_AMRV01000001.1"/>
</dbReference>
<reference evidence="2 3" key="1">
    <citation type="journal article" date="2013" name="Genome Announc.">
        <title>Draft Genome Sequence of Strain JLT2015T, Belonging to the Family Sphingomonadaceae of the Alphaproteobacteria.</title>
        <authorList>
            <person name="Tang K."/>
            <person name="Liu K."/>
            <person name="Li S."/>
            <person name="Jiao N."/>
        </authorList>
    </citation>
    <scope>NUCLEOTIDE SEQUENCE [LARGE SCALE GENOMIC DNA]</scope>
    <source>
        <strain evidence="2 3">JLT2015</strain>
    </source>
</reference>
<dbReference type="GO" id="GO:0016740">
    <property type="term" value="F:transferase activity"/>
    <property type="evidence" value="ECO:0007669"/>
    <property type="project" value="UniProtKB-KW"/>
</dbReference>
<keyword evidence="3" id="KW-1185">Reference proteome</keyword>
<protein>
    <submittedName>
        <fullName evidence="2">Glycosyltransferase involved in LPS biosynthesis-like protein</fullName>
    </submittedName>
</protein>
<keyword evidence="2" id="KW-0808">Transferase</keyword>
<dbReference type="InterPro" id="IPR002654">
    <property type="entry name" value="Glyco_trans_25"/>
</dbReference>
<dbReference type="Pfam" id="PF01755">
    <property type="entry name" value="Glyco_transf_25"/>
    <property type="match status" value="1"/>
</dbReference>